<gene>
    <name evidence="3" type="ORF">PoB_006248600</name>
</gene>
<proteinExistence type="predicted"/>
<feature type="chain" id="PRO_5043573611" evidence="2">
    <location>
        <begin position="26"/>
        <end position="756"/>
    </location>
</feature>
<evidence type="ECO:0000256" key="2">
    <source>
        <dbReference type="SAM" id="SignalP"/>
    </source>
</evidence>
<protein>
    <submittedName>
        <fullName evidence="3">Pedal peptide protein</fullName>
    </submittedName>
</protein>
<keyword evidence="4" id="KW-1185">Reference proteome</keyword>
<organism evidence="3 4">
    <name type="scientific">Plakobranchus ocellatus</name>
    <dbReference type="NCBI Taxonomy" id="259542"/>
    <lineage>
        <taxon>Eukaryota</taxon>
        <taxon>Metazoa</taxon>
        <taxon>Spiralia</taxon>
        <taxon>Lophotrochozoa</taxon>
        <taxon>Mollusca</taxon>
        <taxon>Gastropoda</taxon>
        <taxon>Heterobranchia</taxon>
        <taxon>Euthyneura</taxon>
        <taxon>Panpulmonata</taxon>
        <taxon>Sacoglossa</taxon>
        <taxon>Placobranchoidea</taxon>
        <taxon>Plakobranchidae</taxon>
        <taxon>Plakobranchus</taxon>
    </lineage>
</organism>
<evidence type="ECO:0000313" key="4">
    <source>
        <dbReference type="Proteomes" id="UP000735302"/>
    </source>
</evidence>
<evidence type="ECO:0000256" key="1">
    <source>
        <dbReference type="SAM" id="MobiDB-lite"/>
    </source>
</evidence>
<reference evidence="3 4" key="1">
    <citation type="journal article" date="2021" name="Elife">
        <title>Chloroplast acquisition without the gene transfer in kleptoplastic sea slugs, Plakobranchus ocellatus.</title>
        <authorList>
            <person name="Maeda T."/>
            <person name="Takahashi S."/>
            <person name="Yoshida T."/>
            <person name="Shimamura S."/>
            <person name="Takaki Y."/>
            <person name="Nagai Y."/>
            <person name="Toyoda A."/>
            <person name="Suzuki Y."/>
            <person name="Arimoto A."/>
            <person name="Ishii H."/>
            <person name="Satoh N."/>
            <person name="Nishiyama T."/>
            <person name="Hasebe M."/>
            <person name="Maruyama T."/>
            <person name="Minagawa J."/>
            <person name="Obokata J."/>
            <person name="Shigenobu S."/>
        </authorList>
    </citation>
    <scope>NUCLEOTIDE SEQUENCE [LARGE SCALE GENOMIC DNA]</scope>
</reference>
<feature type="region of interest" description="Disordered" evidence="1">
    <location>
        <begin position="373"/>
        <end position="417"/>
    </location>
</feature>
<dbReference type="EMBL" id="BLXT01007037">
    <property type="protein sequence ID" value="GFO35981.1"/>
    <property type="molecule type" value="Genomic_DNA"/>
</dbReference>
<comment type="caution">
    <text evidence="3">The sequence shown here is derived from an EMBL/GenBank/DDBJ whole genome shotgun (WGS) entry which is preliminary data.</text>
</comment>
<feature type="compositionally biased region" description="Basic and acidic residues" evidence="1">
    <location>
        <begin position="52"/>
        <end position="71"/>
    </location>
</feature>
<evidence type="ECO:0000313" key="3">
    <source>
        <dbReference type="EMBL" id="GFO35981.1"/>
    </source>
</evidence>
<dbReference type="AlphaFoldDB" id="A0AAV4CVP7"/>
<name>A0AAV4CVP7_9GAST</name>
<feature type="compositionally biased region" description="Acidic residues" evidence="1">
    <location>
        <begin position="72"/>
        <end position="86"/>
    </location>
</feature>
<keyword evidence="2" id="KW-0732">Signal</keyword>
<feature type="region of interest" description="Disordered" evidence="1">
    <location>
        <begin position="46"/>
        <end position="102"/>
    </location>
</feature>
<feature type="signal peptide" evidence="2">
    <location>
        <begin position="1"/>
        <end position="25"/>
    </location>
</feature>
<accession>A0AAV4CVP7</accession>
<dbReference type="Proteomes" id="UP000735302">
    <property type="component" value="Unassembled WGS sequence"/>
</dbReference>
<sequence>MLLPMSWQLTAVLVLVGCAFPCILSQEANKLSSKLQSKDSISSVDKPLAHAFQEKGESSTSEENKKPRLNDDSGEDVEELSGEDEPSQSLGVSLDDPSTKDMQSEAYNFDKREAEGLDAFEKRRLDSISGNSAFQGFGKRRLDSIGGNSAFQGFGKRRLDSIDGNSAFQGFGKRRLDSIGGSSAFQGFGKRRLDSIGGSSAFHGFGKRRLDSISGSSAFQGFGKRRLDSIGGNNAFQGFGKRRLDSIGGSGAFQGFGKRRLDSIGGSGAFQGFGKRRLDSISGNSAFQGFGKRRLDSIGGNSAFQGFGKRRLDSIGGSSAFQGFGKRRLDSISGNSAFQDFGKRRLDSISGNSAFRGFGKRRLDSISGNSAFQGFGKRDVNHQQLFSDGPTETDAKSLSRRKRETNDNISAMVKRSTSHEGDLTLSLTSVKDAERPAVHKRSAIPRDWDIYLDEAYNRDNTDDVVDSDFDTVDKRRFDRISNNVHGFNSFGKRRLDRIGQNSAFRGFGKRHLDSIAGSSPFSRAFGKRRFDSISDYSRFSTRTFGKRRFDSIAGRSSFWTFGKRSDDSPDRLAKRTLDRIGPSSAFKGFGKRHKYLTDQPAPELLLPAYWQSPSSSSSSSPSSLEQKSSEYLKSLLEQSSAYAPVHNHRLGSHDLSDYTSPVQKRRFDSIERFNLFRRFGRGGSPATRNHPHSQKELSDDTEVISGEKNLDPQNMLDTDYPELAKALSTDQERISESDFELALLELIELISEVSDQ</sequence>